<name>A0ACC2NFK9_9HYME</name>
<dbReference type="Proteomes" id="UP001239111">
    <property type="component" value="Chromosome 3"/>
</dbReference>
<dbReference type="EMBL" id="CM056743">
    <property type="protein sequence ID" value="KAJ8669676.1"/>
    <property type="molecule type" value="Genomic_DNA"/>
</dbReference>
<comment type="caution">
    <text evidence="1">The sequence shown here is derived from an EMBL/GenBank/DDBJ whole genome shotgun (WGS) entry which is preliminary data.</text>
</comment>
<gene>
    <name evidence="1" type="ORF">QAD02_000935</name>
</gene>
<evidence type="ECO:0000313" key="1">
    <source>
        <dbReference type="EMBL" id="KAJ8669676.1"/>
    </source>
</evidence>
<reference evidence="1" key="1">
    <citation type="submission" date="2023-04" db="EMBL/GenBank/DDBJ databases">
        <title>A chromosome-level genome assembly of the parasitoid wasp Eretmocerus hayati.</title>
        <authorList>
            <person name="Zhong Y."/>
            <person name="Liu S."/>
            <person name="Liu Y."/>
        </authorList>
    </citation>
    <scope>NUCLEOTIDE SEQUENCE</scope>
    <source>
        <strain evidence="1">ZJU_SS_LIU_2023</strain>
    </source>
</reference>
<organism evidence="1 2">
    <name type="scientific">Eretmocerus hayati</name>
    <dbReference type="NCBI Taxonomy" id="131215"/>
    <lineage>
        <taxon>Eukaryota</taxon>
        <taxon>Metazoa</taxon>
        <taxon>Ecdysozoa</taxon>
        <taxon>Arthropoda</taxon>
        <taxon>Hexapoda</taxon>
        <taxon>Insecta</taxon>
        <taxon>Pterygota</taxon>
        <taxon>Neoptera</taxon>
        <taxon>Endopterygota</taxon>
        <taxon>Hymenoptera</taxon>
        <taxon>Apocrita</taxon>
        <taxon>Proctotrupomorpha</taxon>
        <taxon>Chalcidoidea</taxon>
        <taxon>Aphelinidae</taxon>
        <taxon>Aphelininae</taxon>
        <taxon>Eretmocerus</taxon>
    </lineage>
</organism>
<evidence type="ECO:0000313" key="2">
    <source>
        <dbReference type="Proteomes" id="UP001239111"/>
    </source>
</evidence>
<accession>A0ACC2NFK9</accession>
<sequence>MSFLCKINYYRDIYRKIDGAVITSQNERNLDCGVTFQTHSIVQRFMLKFDRLQLDCNDHLYIYDGAHSVGNFKADLSCRNTMQSVGAIYTQTNYVTLKYVTDAWGTDANGFRLIITAVKDPKHTCRDFRCTLKEFCIGKDLVCDGIRHCEDGSDEVASSLCVDSEASLIFGMASTWFAMMMVCLILATAGLVSAGVLCFCKKRVTSPRHPYNNAHNAHGHPPVSYPCE</sequence>
<keyword evidence="2" id="KW-1185">Reference proteome</keyword>
<protein>
    <submittedName>
        <fullName evidence="1">Uncharacterized protein</fullName>
    </submittedName>
</protein>
<proteinExistence type="predicted"/>